<proteinExistence type="predicted"/>
<dbReference type="SUPFAM" id="SSF51735">
    <property type="entry name" value="NAD(P)-binding Rossmann-fold domains"/>
    <property type="match status" value="1"/>
</dbReference>
<dbReference type="Gene3D" id="3.40.50.720">
    <property type="entry name" value="NAD(P)-binding Rossmann-like Domain"/>
    <property type="match status" value="1"/>
</dbReference>
<organism evidence="1 2">
    <name type="scientific">Microbacterium resistens</name>
    <dbReference type="NCBI Taxonomy" id="156977"/>
    <lineage>
        <taxon>Bacteria</taxon>
        <taxon>Bacillati</taxon>
        <taxon>Actinomycetota</taxon>
        <taxon>Actinomycetes</taxon>
        <taxon>Micrococcales</taxon>
        <taxon>Microbacteriaceae</taxon>
        <taxon>Microbacterium</taxon>
    </lineage>
</organism>
<name>A0ABY3RXC9_9MICO</name>
<sequence length="74" mass="7995">MDGEPVRQYLEADSGRQGITADALADEIGKQIPLRNEIPREEDCATASLFLASDYARAITGAHLDVNGGFFLGR</sequence>
<dbReference type="Pfam" id="PF13561">
    <property type="entry name" value="adh_short_C2"/>
    <property type="match status" value="1"/>
</dbReference>
<reference evidence="1 2" key="1">
    <citation type="submission" date="2023-01" db="EMBL/GenBank/DDBJ databases">
        <title>Characterization of estradiol degrading bacteria Microbacterium sp. MZT7 and reveal degrading genes through genome analysis.</title>
        <authorList>
            <person name="Hao P."/>
            <person name="Gao Y."/>
        </authorList>
    </citation>
    <scope>NUCLEOTIDE SEQUENCE [LARGE SCALE GENOMIC DNA]</scope>
    <source>
        <strain evidence="1 2">MZT7</strain>
    </source>
</reference>
<dbReference type="EMBL" id="CP082781">
    <property type="protein sequence ID" value="UGS27556.1"/>
    <property type="molecule type" value="Genomic_DNA"/>
</dbReference>
<gene>
    <name evidence="1" type="ORF">K8F61_05030</name>
</gene>
<dbReference type="RefSeq" id="WP_269456633.1">
    <property type="nucleotide sequence ID" value="NZ_CP082781.1"/>
</dbReference>
<dbReference type="InterPro" id="IPR002347">
    <property type="entry name" value="SDR_fam"/>
</dbReference>
<protein>
    <submittedName>
        <fullName evidence="1">SDR family oxidoreductase</fullName>
    </submittedName>
</protein>
<dbReference type="Proteomes" id="UP001199642">
    <property type="component" value="Chromosome"/>
</dbReference>
<evidence type="ECO:0000313" key="2">
    <source>
        <dbReference type="Proteomes" id="UP001199642"/>
    </source>
</evidence>
<keyword evidence="2" id="KW-1185">Reference proteome</keyword>
<dbReference type="InterPro" id="IPR036291">
    <property type="entry name" value="NAD(P)-bd_dom_sf"/>
</dbReference>
<evidence type="ECO:0000313" key="1">
    <source>
        <dbReference type="EMBL" id="UGS27556.1"/>
    </source>
</evidence>
<accession>A0ABY3RXC9</accession>